<dbReference type="OrthoDB" id="2339974at2"/>
<evidence type="ECO:0000313" key="4">
    <source>
        <dbReference type="Proteomes" id="UP000557857"/>
    </source>
</evidence>
<dbReference type="EMBL" id="MSTR01000001">
    <property type="protein sequence ID" value="ONN44926.1"/>
    <property type="molecule type" value="Genomic_DNA"/>
</dbReference>
<sequence>MKKKWLVQVSIGILLALFTTIGMKKINVPTEKARQIAFLKAHEKEITEYIKSFSSQDGKITFDWETTAVNTGIAFSKPVLIVKFDISDSSKSEYNNRGYVLRVKTDLKKLNKIRELMVLNDPIYSNIQEGIND</sequence>
<name>A0A1V2UN39_ENTMU</name>
<protein>
    <submittedName>
        <fullName evidence="2">Uncharacterized protein</fullName>
    </submittedName>
</protein>
<reference evidence="2 3" key="1">
    <citation type="submission" date="2016-12" db="EMBL/GenBank/DDBJ databases">
        <authorList>
            <person name="Song W.-J."/>
            <person name="Kurnit D.M."/>
        </authorList>
    </citation>
    <scope>NUCLEOTIDE SEQUENCE [LARGE SCALE GENOMIC DNA]</scope>
    <source>
        <strain evidence="2 3">CGB1038-1_S1</strain>
    </source>
</reference>
<reference evidence="1 4" key="2">
    <citation type="submission" date="2020-04" db="EMBL/GenBank/DDBJ databases">
        <authorList>
            <person name="Abaymova A."/>
            <person name="Teymurazov M."/>
            <person name="Tazyna O."/>
            <person name="Chatushin Y."/>
            <person name="Svetoch E."/>
            <person name="Pereligyn V."/>
            <person name="Pohylenko V."/>
            <person name="Platonov M."/>
            <person name="Kartsev N."/>
            <person name="Skryabin Y."/>
            <person name="Sizova A."/>
            <person name="Solomentsev V."/>
            <person name="Kislichkina A."/>
            <person name="Bogun A."/>
        </authorList>
    </citation>
    <scope>NUCLEOTIDE SEQUENCE [LARGE SCALE GENOMIC DNA]</scope>
    <source>
        <strain evidence="1">SCPM-O-B-8398</strain>
        <strain evidence="4">SCPM-O-B-8398 (E28)</strain>
    </source>
</reference>
<comment type="caution">
    <text evidence="2">The sequence shown here is derived from an EMBL/GenBank/DDBJ whole genome shotgun (WGS) entry which is preliminary data.</text>
</comment>
<dbReference type="Proteomes" id="UP000557857">
    <property type="component" value="Unassembled WGS sequence"/>
</dbReference>
<dbReference type="Proteomes" id="UP000189299">
    <property type="component" value="Unassembled WGS sequence"/>
</dbReference>
<accession>A0A1V2UN39</accession>
<proteinExistence type="predicted"/>
<evidence type="ECO:0000313" key="3">
    <source>
        <dbReference type="Proteomes" id="UP000189299"/>
    </source>
</evidence>
<evidence type="ECO:0000313" key="2">
    <source>
        <dbReference type="EMBL" id="ONN44926.1"/>
    </source>
</evidence>
<dbReference type="EMBL" id="JABCAG010000001">
    <property type="protein sequence ID" value="NMP56999.1"/>
    <property type="molecule type" value="Genomic_DNA"/>
</dbReference>
<dbReference type="AlphaFoldDB" id="A0A1V2UN39"/>
<organism evidence="2 3">
    <name type="scientific">Enterococcus mundtii</name>
    <dbReference type="NCBI Taxonomy" id="53346"/>
    <lineage>
        <taxon>Bacteria</taxon>
        <taxon>Bacillati</taxon>
        <taxon>Bacillota</taxon>
        <taxon>Bacilli</taxon>
        <taxon>Lactobacillales</taxon>
        <taxon>Enterococcaceae</taxon>
        <taxon>Enterococcus</taxon>
    </lineage>
</organism>
<evidence type="ECO:0000313" key="1">
    <source>
        <dbReference type="EMBL" id="NMP56999.1"/>
    </source>
</evidence>
<gene>
    <name evidence="2" type="ORF">BTN92_00680</name>
    <name evidence="1" type="ORF">HI921_00745</name>
</gene>
<dbReference type="STRING" id="53346.A5802_001716"/>